<evidence type="ECO:0000256" key="1">
    <source>
        <dbReference type="SAM" id="MobiDB-lite"/>
    </source>
</evidence>
<sequence>MSEHGQTGRQADEEPISGQPDSPAVSPPSPVSPVSDNESGDSAVNEDTETRPQDRQDTERTPLPSRDIGLGNVDTQHVVATAGPASRDSSSATSSGIHGHEAGIELQHLPASDGENRNVPPEPSRSHSHASTLRPELEPPPQSAPDTQRRRWWTPLPFRLVSLMLLLIVSLAVNAVLIYLLVVSKRRTGIAPVSSIPRLARRLVPTASKVFHAHPSKVSKRSLADSRAFSNYNSSVLLEPLGFSSLPSAAMDIAAQRAGYGHSKP</sequence>
<reference evidence="3" key="1">
    <citation type="submission" date="2021-03" db="EMBL/GenBank/DDBJ databases">
        <title>Comparative genomics and phylogenomic investigation of the class Geoglossomycetes provide insights into ecological specialization and systematics.</title>
        <authorList>
            <person name="Melie T."/>
            <person name="Pirro S."/>
            <person name="Miller A.N."/>
            <person name="Quandt A."/>
        </authorList>
    </citation>
    <scope>NUCLEOTIDE SEQUENCE</scope>
    <source>
        <strain evidence="3">GBOQ0MN5Z8</strain>
    </source>
</reference>
<evidence type="ECO:0000256" key="2">
    <source>
        <dbReference type="SAM" id="Phobius"/>
    </source>
</evidence>
<comment type="caution">
    <text evidence="3">The sequence shown here is derived from an EMBL/GenBank/DDBJ whole genome shotgun (WGS) entry which is preliminary data.</text>
</comment>
<feature type="transmembrane region" description="Helical" evidence="2">
    <location>
        <begin position="158"/>
        <end position="182"/>
    </location>
</feature>
<dbReference type="Proteomes" id="UP000698800">
    <property type="component" value="Unassembled WGS sequence"/>
</dbReference>
<feature type="compositionally biased region" description="Low complexity" evidence="1">
    <location>
        <begin position="86"/>
        <end position="95"/>
    </location>
</feature>
<organism evidence="3 4">
    <name type="scientific">Glutinoglossum americanum</name>
    <dbReference type="NCBI Taxonomy" id="1670608"/>
    <lineage>
        <taxon>Eukaryota</taxon>
        <taxon>Fungi</taxon>
        <taxon>Dikarya</taxon>
        <taxon>Ascomycota</taxon>
        <taxon>Pezizomycotina</taxon>
        <taxon>Geoglossomycetes</taxon>
        <taxon>Geoglossales</taxon>
        <taxon>Geoglossaceae</taxon>
        <taxon>Glutinoglossum</taxon>
    </lineage>
</organism>
<feature type="region of interest" description="Disordered" evidence="1">
    <location>
        <begin position="1"/>
        <end position="97"/>
    </location>
</feature>
<keyword evidence="2" id="KW-0812">Transmembrane</keyword>
<keyword evidence="2" id="KW-1133">Transmembrane helix</keyword>
<gene>
    <name evidence="3" type="ORF">FGG08_004322</name>
</gene>
<accession>A0A9P8I600</accession>
<evidence type="ECO:0000313" key="4">
    <source>
        <dbReference type="Proteomes" id="UP000698800"/>
    </source>
</evidence>
<keyword evidence="4" id="KW-1185">Reference proteome</keyword>
<evidence type="ECO:0000313" key="3">
    <source>
        <dbReference type="EMBL" id="KAH0539150.1"/>
    </source>
</evidence>
<dbReference type="AlphaFoldDB" id="A0A9P8I600"/>
<keyword evidence="2" id="KW-0472">Membrane</keyword>
<proteinExistence type="predicted"/>
<feature type="region of interest" description="Disordered" evidence="1">
    <location>
        <begin position="111"/>
        <end position="148"/>
    </location>
</feature>
<dbReference type="EMBL" id="JAGHQL010000085">
    <property type="protein sequence ID" value="KAH0539150.1"/>
    <property type="molecule type" value="Genomic_DNA"/>
</dbReference>
<name>A0A9P8I600_9PEZI</name>
<protein>
    <submittedName>
        <fullName evidence="3">Uncharacterized protein</fullName>
    </submittedName>
</protein>
<feature type="compositionally biased region" description="Basic and acidic residues" evidence="1">
    <location>
        <begin position="48"/>
        <end position="60"/>
    </location>
</feature>